<organism evidence="2 3">
    <name type="scientific">Pseudoponticoccus marisrubri</name>
    <dbReference type="NCBI Taxonomy" id="1685382"/>
    <lineage>
        <taxon>Bacteria</taxon>
        <taxon>Pseudomonadati</taxon>
        <taxon>Pseudomonadota</taxon>
        <taxon>Alphaproteobacteria</taxon>
        <taxon>Rhodobacterales</taxon>
        <taxon>Roseobacteraceae</taxon>
        <taxon>Pseudoponticoccus</taxon>
    </lineage>
</organism>
<gene>
    <name evidence="2" type="ORF">AVJ23_05515</name>
</gene>
<evidence type="ECO:0000256" key="1">
    <source>
        <dbReference type="SAM" id="Phobius"/>
    </source>
</evidence>
<dbReference type="RefSeq" id="WP_058861151.1">
    <property type="nucleotide sequence ID" value="NZ_LPXO01000002.1"/>
</dbReference>
<dbReference type="Proteomes" id="UP000054396">
    <property type="component" value="Unassembled WGS sequence"/>
</dbReference>
<keyword evidence="1" id="KW-1133">Transmembrane helix</keyword>
<comment type="caution">
    <text evidence="2">The sequence shown here is derived from an EMBL/GenBank/DDBJ whole genome shotgun (WGS) entry which is preliminary data.</text>
</comment>
<sequence>MHSLATLAGLGVAGAAVLLMRVLIPDDLAWPEGVGWAVAAVFLAGVAGFLGYFAVISRALGLRPGLRGWLVCLGLSVLVVVLWFWAAVAGLIAPGPGALAALALLFVLGGLAWSRHAKEAG</sequence>
<feature type="transmembrane region" description="Helical" evidence="1">
    <location>
        <begin position="92"/>
        <end position="113"/>
    </location>
</feature>
<feature type="transmembrane region" description="Helical" evidence="1">
    <location>
        <begin position="68"/>
        <end position="86"/>
    </location>
</feature>
<evidence type="ECO:0000313" key="2">
    <source>
        <dbReference type="EMBL" id="KUF12033.1"/>
    </source>
</evidence>
<keyword evidence="3" id="KW-1185">Reference proteome</keyword>
<reference evidence="2 3" key="1">
    <citation type="submission" date="2015-12" db="EMBL/GenBank/DDBJ databases">
        <authorList>
            <person name="Shamseldin A."/>
            <person name="Moawad H."/>
            <person name="Abd El-Rahim W.M."/>
            <person name="Sadowsky M.J."/>
        </authorList>
    </citation>
    <scope>NUCLEOTIDE SEQUENCE [LARGE SCALE GENOMIC DNA]</scope>
    <source>
        <strain evidence="2 3">SJ5A-1</strain>
    </source>
</reference>
<keyword evidence="1" id="KW-0472">Membrane</keyword>
<name>A0A0W7WND4_9RHOB</name>
<feature type="transmembrane region" description="Helical" evidence="1">
    <location>
        <begin position="34"/>
        <end position="56"/>
    </location>
</feature>
<dbReference type="EMBL" id="LPXO01000002">
    <property type="protein sequence ID" value="KUF12033.1"/>
    <property type="molecule type" value="Genomic_DNA"/>
</dbReference>
<accession>A0A0W7WND4</accession>
<dbReference type="STRING" id="1685382.AVJ23_05515"/>
<dbReference type="AlphaFoldDB" id="A0A0W7WND4"/>
<proteinExistence type="predicted"/>
<keyword evidence="1" id="KW-0812">Transmembrane</keyword>
<evidence type="ECO:0000313" key="3">
    <source>
        <dbReference type="Proteomes" id="UP000054396"/>
    </source>
</evidence>
<protein>
    <submittedName>
        <fullName evidence="2">Uncharacterized protein</fullName>
    </submittedName>
</protein>